<dbReference type="Gene3D" id="1.10.238.10">
    <property type="entry name" value="EF-hand"/>
    <property type="match status" value="1"/>
</dbReference>
<dbReference type="AlphaFoldDB" id="C1L9T7"/>
<reference evidence="3" key="2">
    <citation type="submission" date="2009-03" db="EMBL/GenBank/DDBJ databases">
        <authorList>
            <person name="Gang L."/>
        </authorList>
    </citation>
    <scope>NUCLEOTIDE SEQUENCE</scope>
    <source>
        <strain evidence="3">Anhui</strain>
    </source>
</reference>
<reference evidence="3" key="1">
    <citation type="journal article" date="2009" name="Nature">
        <title>The Schistosoma japonicum genome reveals features of host-parasite interplay.</title>
        <authorList>
            <person name="Liu F."/>
            <person name="Zhou Y."/>
            <person name="Wang Z.Q."/>
            <person name="Lu G."/>
            <person name="Zheng H."/>
            <person name="Brindley P.J."/>
            <person name="McManus D.P."/>
            <person name="Blair D."/>
            <person name="Zhang Q.H."/>
            <person name="Zhong Y."/>
            <person name="Wang S."/>
            <person name="Han Z.G."/>
            <person name="Chen Z."/>
        </authorList>
    </citation>
    <scope>NUCLEOTIDE SEQUENCE</scope>
    <source>
        <strain evidence="3">Anhui</strain>
    </source>
</reference>
<dbReference type="CDD" id="cd21454">
    <property type="entry name" value="DLC-like_TAL"/>
    <property type="match status" value="1"/>
</dbReference>
<dbReference type="InterPro" id="IPR037177">
    <property type="entry name" value="DLC_sf"/>
</dbReference>
<sequence>MATTEYRLSLMEQFIRAFIEIDKDNNELIDKQELTKYCQQNQMDMKQIDPWIARFDTDKDGKVSLEEFCRGFGLKVWEVRREKEELKRDKEGKVSTLPLDIQIIATTMSKAKQYNICCKFKELLDKTSRTGDEVRAVANDLKAFLDSEYGRVWQVIILTGSYWMNFSHEPFLSMQFKYSNYVCLLWRTPSS</sequence>
<accession>C1L9T7</accession>
<dbReference type="InterPro" id="IPR011992">
    <property type="entry name" value="EF-hand-dom_pair"/>
</dbReference>
<evidence type="ECO:0000313" key="3">
    <source>
        <dbReference type="EMBL" id="CAX71465.1"/>
    </source>
</evidence>
<dbReference type="Gene3D" id="3.30.740.10">
    <property type="entry name" value="Protein Inhibitor Of Neuronal Nitric Oxide Synthase"/>
    <property type="match status" value="1"/>
</dbReference>
<dbReference type="SUPFAM" id="SSF47473">
    <property type="entry name" value="EF-hand"/>
    <property type="match status" value="1"/>
</dbReference>
<dbReference type="CDD" id="cd00051">
    <property type="entry name" value="EFh"/>
    <property type="match status" value="1"/>
</dbReference>
<proteinExistence type="evidence at transcript level"/>
<dbReference type="Pfam" id="PF13499">
    <property type="entry name" value="EF-hand_7"/>
    <property type="match status" value="1"/>
</dbReference>
<dbReference type="InterPro" id="IPR002048">
    <property type="entry name" value="EF_hand_dom"/>
</dbReference>
<evidence type="ECO:0000256" key="1">
    <source>
        <dbReference type="ARBA" id="ARBA00022837"/>
    </source>
</evidence>
<dbReference type="GO" id="GO:0005509">
    <property type="term" value="F:calcium ion binding"/>
    <property type="evidence" value="ECO:0007669"/>
    <property type="project" value="InterPro"/>
</dbReference>
<keyword evidence="1" id="KW-0106">Calcium</keyword>
<protein>
    <submittedName>
        <fullName evidence="3">Tegument antigen (I(H)A)</fullName>
    </submittedName>
</protein>
<dbReference type="SMART" id="SM00054">
    <property type="entry name" value="EFh"/>
    <property type="match status" value="2"/>
</dbReference>
<dbReference type="PROSITE" id="PS50222">
    <property type="entry name" value="EF_HAND_2"/>
    <property type="match status" value="1"/>
</dbReference>
<dbReference type="InterPro" id="IPR001372">
    <property type="entry name" value="Dynein_light_chain_typ-1/2"/>
</dbReference>
<dbReference type="Pfam" id="PF01221">
    <property type="entry name" value="Dynein_light"/>
    <property type="match status" value="1"/>
</dbReference>
<name>C1L9T7_SCHJA</name>
<dbReference type="SUPFAM" id="SSF54648">
    <property type="entry name" value="DLC"/>
    <property type="match status" value="1"/>
</dbReference>
<feature type="domain" description="EF-hand" evidence="2">
    <location>
        <begin position="43"/>
        <end position="78"/>
    </location>
</feature>
<dbReference type="GO" id="GO:0030286">
    <property type="term" value="C:dynein complex"/>
    <property type="evidence" value="ECO:0007669"/>
    <property type="project" value="InterPro"/>
</dbReference>
<evidence type="ECO:0000259" key="2">
    <source>
        <dbReference type="PROSITE" id="PS50222"/>
    </source>
</evidence>
<organism evidence="3">
    <name type="scientific">Schistosoma japonicum</name>
    <name type="common">Blood fluke</name>
    <dbReference type="NCBI Taxonomy" id="6182"/>
    <lineage>
        <taxon>Eukaryota</taxon>
        <taxon>Metazoa</taxon>
        <taxon>Spiralia</taxon>
        <taxon>Lophotrochozoa</taxon>
        <taxon>Platyhelminthes</taxon>
        <taxon>Trematoda</taxon>
        <taxon>Digenea</taxon>
        <taxon>Strigeidida</taxon>
        <taxon>Schistosomatoidea</taxon>
        <taxon>Schistosomatidae</taxon>
        <taxon>Schistosoma</taxon>
    </lineage>
</organism>
<dbReference type="InterPro" id="IPR018247">
    <property type="entry name" value="EF_Hand_1_Ca_BS"/>
</dbReference>
<dbReference type="PROSITE" id="PS00018">
    <property type="entry name" value="EF_HAND_1"/>
    <property type="match status" value="1"/>
</dbReference>
<dbReference type="EMBL" id="FN315733">
    <property type="protein sequence ID" value="CAX71465.1"/>
    <property type="molecule type" value="mRNA"/>
</dbReference>
<dbReference type="GO" id="GO:0007017">
    <property type="term" value="P:microtubule-based process"/>
    <property type="evidence" value="ECO:0007669"/>
    <property type="project" value="InterPro"/>
</dbReference>
<dbReference type="SMART" id="SM01375">
    <property type="entry name" value="Dynein_light"/>
    <property type="match status" value="1"/>
</dbReference>